<dbReference type="Proteomes" id="UP001652661">
    <property type="component" value="Chromosome X"/>
</dbReference>
<feature type="chain" id="PRO_5028289858" evidence="1">
    <location>
        <begin position="25"/>
        <end position="57"/>
    </location>
</feature>
<feature type="signal peptide" evidence="1">
    <location>
        <begin position="1"/>
        <end position="24"/>
    </location>
</feature>
<evidence type="ECO:0000256" key="1">
    <source>
        <dbReference type="SAM" id="SignalP"/>
    </source>
</evidence>
<proteinExistence type="predicted"/>
<evidence type="ECO:0000313" key="3">
    <source>
        <dbReference type="RefSeq" id="XP_017018084.1"/>
    </source>
</evidence>
<keyword evidence="1" id="KW-0732">Signal</keyword>
<dbReference type="RefSeq" id="XP_017018084.1">
    <property type="nucleotide sequence ID" value="XM_017162595.2"/>
</dbReference>
<gene>
    <name evidence="3" type="primary">ng4</name>
</gene>
<sequence>MKAPLLLWMLPWLLICKFLYRVDDFTESDVFYNGVDYNPEEYIDSFTDFQKHDYFQY</sequence>
<keyword evidence="2" id="KW-1185">Reference proteome</keyword>
<accession>A0A6P4I2B9</accession>
<reference evidence="3" key="1">
    <citation type="submission" date="2025-08" db="UniProtKB">
        <authorList>
            <consortium name="RefSeq"/>
        </authorList>
    </citation>
    <scope>IDENTIFICATION</scope>
    <source>
        <strain evidence="3">14028-0561.14</strain>
        <tissue evidence="3">Whole fly</tissue>
    </source>
</reference>
<dbReference type="OrthoDB" id="7839686at2759"/>
<dbReference type="AlphaFoldDB" id="A0A6P4I2B9"/>
<protein>
    <submittedName>
        <fullName evidence="3">Protein new-glue 4</fullName>
    </submittedName>
</protein>
<organism evidence="2 3">
    <name type="scientific">Drosophila kikkawai</name>
    <name type="common">Fruit fly</name>
    <dbReference type="NCBI Taxonomy" id="30033"/>
    <lineage>
        <taxon>Eukaryota</taxon>
        <taxon>Metazoa</taxon>
        <taxon>Ecdysozoa</taxon>
        <taxon>Arthropoda</taxon>
        <taxon>Hexapoda</taxon>
        <taxon>Insecta</taxon>
        <taxon>Pterygota</taxon>
        <taxon>Neoptera</taxon>
        <taxon>Endopterygota</taxon>
        <taxon>Diptera</taxon>
        <taxon>Brachycera</taxon>
        <taxon>Muscomorpha</taxon>
        <taxon>Ephydroidea</taxon>
        <taxon>Drosophilidae</taxon>
        <taxon>Drosophila</taxon>
        <taxon>Sophophora</taxon>
    </lineage>
</organism>
<name>A0A6P4I2B9_DROKI</name>
<evidence type="ECO:0000313" key="2">
    <source>
        <dbReference type="Proteomes" id="UP001652661"/>
    </source>
</evidence>